<evidence type="ECO:0000313" key="1">
    <source>
        <dbReference type="EMBL" id="GGE22891.1"/>
    </source>
</evidence>
<accession>A0A8H9G0C1</accession>
<keyword evidence="2" id="KW-1185">Reference proteome</keyword>
<protein>
    <recommendedName>
        <fullName evidence="3">Tetratricopeptide repeat protein</fullName>
    </recommendedName>
</protein>
<evidence type="ECO:0000313" key="2">
    <source>
        <dbReference type="Proteomes" id="UP000614460"/>
    </source>
</evidence>
<dbReference type="Proteomes" id="UP000614460">
    <property type="component" value="Unassembled WGS sequence"/>
</dbReference>
<reference evidence="1" key="2">
    <citation type="submission" date="2020-09" db="EMBL/GenBank/DDBJ databases">
        <authorList>
            <person name="Sun Q."/>
            <person name="Zhou Y."/>
        </authorList>
    </citation>
    <scope>NUCLEOTIDE SEQUENCE</scope>
    <source>
        <strain evidence="1">CGMCC 1.15966</strain>
    </source>
</reference>
<organism evidence="1 2">
    <name type="scientific">Sphingobacterium cellulitidis</name>
    <dbReference type="NCBI Taxonomy" id="1768011"/>
    <lineage>
        <taxon>Bacteria</taxon>
        <taxon>Pseudomonadati</taxon>
        <taxon>Bacteroidota</taxon>
        <taxon>Sphingobacteriia</taxon>
        <taxon>Sphingobacteriales</taxon>
        <taxon>Sphingobacteriaceae</taxon>
        <taxon>Sphingobacterium</taxon>
    </lineage>
</organism>
<dbReference type="EMBL" id="BMKM01000004">
    <property type="protein sequence ID" value="GGE22891.1"/>
    <property type="molecule type" value="Genomic_DNA"/>
</dbReference>
<dbReference type="RefSeq" id="WP_182499343.1">
    <property type="nucleotide sequence ID" value="NZ_BMKM01000004.1"/>
</dbReference>
<dbReference type="Gene3D" id="1.25.40.10">
    <property type="entry name" value="Tetratricopeptide repeat domain"/>
    <property type="match status" value="1"/>
</dbReference>
<reference evidence="1" key="1">
    <citation type="journal article" date="2014" name="Int. J. Syst. Evol. Microbiol.">
        <title>Complete genome sequence of Corynebacterium casei LMG S-19264T (=DSM 44701T), isolated from a smear-ripened cheese.</title>
        <authorList>
            <consortium name="US DOE Joint Genome Institute (JGI-PGF)"/>
            <person name="Walter F."/>
            <person name="Albersmeier A."/>
            <person name="Kalinowski J."/>
            <person name="Ruckert C."/>
        </authorList>
    </citation>
    <scope>NUCLEOTIDE SEQUENCE</scope>
    <source>
        <strain evidence="1">CGMCC 1.15966</strain>
    </source>
</reference>
<dbReference type="AlphaFoldDB" id="A0A8H9G0C1"/>
<proteinExistence type="predicted"/>
<gene>
    <name evidence="1" type="ORF">GCM10011516_20700</name>
</gene>
<comment type="caution">
    <text evidence="1">The sequence shown here is derived from an EMBL/GenBank/DDBJ whole genome shotgun (WGS) entry which is preliminary data.</text>
</comment>
<sequence>MQSRLEQLQDFLNESPNDPFLKYALTMEFLKLGDKQNARKGFEDLLEAHPDYVGTYYHFGKFLEAENEKDAGIEIYEKGILIAQQKRNFHALGELKNALLLAQGLLDDED</sequence>
<dbReference type="InterPro" id="IPR011990">
    <property type="entry name" value="TPR-like_helical_dom_sf"/>
</dbReference>
<dbReference type="SUPFAM" id="SSF48452">
    <property type="entry name" value="TPR-like"/>
    <property type="match status" value="1"/>
</dbReference>
<name>A0A8H9G0C1_9SPHI</name>
<evidence type="ECO:0008006" key="3">
    <source>
        <dbReference type="Google" id="ProtNLM"/>
    </source>
</evidence>